<dbReference type="Proteomes" id="UP000010959">
    <property type="component" value="Unassembled WGS sequence"/>
</dbReference>
<comment type="caution">
    <text evidence="1">The sequence shown here is derived from an EMBL/GenBank/DDBJ whole genome shotgun (WGS) entry which is preliminary data.</text>
</comment>
<name>L7C9S9_RHOBT</name>
<protein>
    <submittedName>
        <fullName evidence="1">Uncharacterized protein</fullName>
    </submittedName>
</protein>
<organism evidence="1 2">
    <name type="scientific">Rhodopirellula baltica SWK14</name>
    <dbReference type="NCBI Taxonomy" id="993516"/>
    <lineage>
        <taxon>Bacteria</taxon>
        <taxon>Pseudomonadati</taxon>
        <taxon>Planctomycetota</taxon>
        <taxon>Planctomycetia</taxon>
        <taxon>Pirellulales</taxon>
        <taxon>Pirellulaceae</taxon>
        <taxon>Rhodopirellula</taxon>
    </lineage>
</organism>
<evidence type="ECO:0000313" key="1">
    <source>
        <dbReference type="EMBL" id="ELP30560.1"/>
    </source>
</evidence>
<dbReference type="AlphaFoldDB" id="L7C9S9"/>
<sequence>MPPNCTMGVGLDDWRHSKFELFVNVRADRRLENVFDSS</sequence>
<reference evidence="1 2" key="1">
    <citation type="journal article" date="2013" name="Mar. Genomics">
        <title>Expression of sulfatases in Rhodopirellula baltica and the diversity of sulfatases in the genus Rhodopirellula.</title>
        <authorList>
            <person name="Wegner C.E."/>
            <person name="Richter-Heitmann T."/>
            <person name="Klindworth A."/>
            <person name="Klockow C."/>
            <person name="Richter M."/>
            <person name="Achstetter T."/>
            <person name="Glockner F.O."/>
            <person name="Harder J."/>
        </authorList>
    </citation>
    <scope>NUCLEOTIDE SEQUENCE [LARGE SCALE GENOMIC DNA]</scope>
    <source>
        <strain evidence="1 2">SWK14</strain>
    </source>
</reference>
<proteinExistence type="predicted"/>
<gene>
    <name evidence="1" type="ORF">RBSWK_05512</name>
</gene>
<dbReference type="PATRIC" id="fig|993516.3.peg.5894"/>
<accession>L7C9S9</accession>
<evidence type="ECO:0000313" key="2">
    <source>
        <dbReference type="Proteomes" id="UP000010959"/>
    </source>
</evidence>
<dbReference type="EMBL" id="AMWG01000152">
    <property type="protein sequence ID" value="ELP30560.1"/>
    <property type="molecule type" value="Genomic_DNA"/>
</dbReference>